<organism evidence="5 6">
    <name type="scientific">Jatropha curcas</name>
    <name type="common">Barbados nut</name>
    <dbReference type="NCBI Taxonomy" id="180498"/>
    <lineage>
        <taxon>Eukaryota</taxon>
        <taxon>Viridiplantae</taxon>
        <taxon>Streptophyta</taxon>
        <taxon>Embryophyta</taxon>
        <taxon>Tracheophyta</taxon>
        <taxon>Spermatophyta</taxon>
        <taxon>Magnoliopsida</taxon>
        <taxon>eudicotyledons</taxon>
        <taxon>Gunneridae</taxon>
        <taxon>Pentapetalae</taxon>
        <taxon>rosids</taxon>
        <taxon>fabids</taxon>
        <taxon>Malpighiales</taxon>
        <taxon>Euphorbiaceae</taxon>
        <taxon>Crotonoideae</taxon>
        <taxon>Jatropheae</taxon>
        <taxon>Jatropha</taxon>
    </lineage>
</organism>
<dbReference type="CDD" id="cd23128">
    <property type="entry name" value="RING-HC_MIP1-like"/>
    <property type="match status" value="1"/>
</dbReference>
<dbReference type="OrthoDB" id="774873at2759"/>
<dbReference type="InterPro" id="IPR046934">
    <property type="entry name" value="PIR2-like"/>
</dbReference>
<gene>
    <name evidence="5" type="ORF">JCGZ_21992</name>
</gene>
<dbReference type="Gene3D" id="3.30.40.10">
    <property type="entry name" value="Zinc/RING finger domain, C3HC4 (zinc finger)"/>
    <property type="match status" value="1"/>
</dbReference>
<dbReference type="PANTHER" id="PTHR46405">
    <property type="entry name" value="OS05G0141500 PROTEIN"/>
    <property type="match status" value="1"/>
</dbReference>
<dbReference type="AlphaFoldDB" id="A0A067JCF1"/>
<evidence type="ECO:0000256" key="3">
    <source>
        <dbReference type="SAM" id="MobiDB-lite"/>
    </source>
</evidence>
<dbReference type="KEGG" id="jcu:105650051"/>
<keyword evidence="1" id="KW-0479">Metal-binding</keyword>
<keyword evidence="2" id="KW-0175">Coiled coil</keyword>
<dbReference type="EMBL" id="KK915662">
    <property type="protein sequence ID" value="KDP21521.1"/>
    <property type="molecule type" value="Genomic_DNA"/>
</dbReference>
<feature type="compositionally biased region" description="Basic and acidic residues" evidence="3">
    <location>
        <begin position="48"/>
        <end position="58"/>
    </location>
</feature>
<feature type="coiled-coil region" evidence="2">
    <location>
        <begin position="611"/>
        <end position="645"/>
    </location>
</feature>
<dbReference type="InterPro" id="IPR013083">
    <property type="entry name" value="Znf_RING/FYVE/PHD"/>
</dbReference>
<dbReference type="SUPFAM" id="SSF57850">
    <property type="entry name" value="RING/U-box"/>
    <property type="match status" value="1"/>
</dbReference>
<feature type="coiled-coil region" evidence="2">
    <location>
        <begin position="516"/>
        <end position="582"/>
    </location>
</feature>
<feature type="domain" description="RING-type" evidence="4">
    <location>
        <begin position="768"/>
        <end position="808"/>
    </location>
</feature>
<feature type="region of interest" description="Disordered" evidence="3">
    <location>
        <begin position="1"/>
        <end position="80"/>
    </location>
</feature>
<protein>
    <recommendedName>
        <fullName evidence="4">RING-type domain-containing protein</fullName>
    </recommendedName>
</protein>
<evidence type="ECO:0000313" key="5">
    <source>
        <dbReference type="EMBL" id="KDP21521.1"/>
    </source>
</evidence>
<evidence type="ECO:0000259" key="4">
    <source>
        <dbReference type="PROSITE" id="PS50089"/>
    </source>
</evidence>
<dbReference type="Pfam" id="PF20235">
    <property type="entry name" value="PIR2-like_helical"/>
    <property type="match status" value="1"/>
</dbReference>
<evidence type="ECO:0000313" key="6">
    <source>
        <dbReference type="Proteomes" id="UP000027138"/>
    </source>
</evidence>
<dbReference type="InterPro" id="IPR046527">
    <property type="entry name" value="PIR2-like_helical"/>
</dbReference>
<keyword evidence="1" id="KW-0863">Zinc-finger</keyword>
<dbReference type="Pfam" id="PF13920">
    <property type="entry name" value="zf-C3HC4_3"/>
    <property type="match status" value="1"/>
</dbReference>
<sequence>MTNRSGGNSNLGSLSVSEQDKGTKNKRKLVDPSPDNPINQSSCLTEFPRFEPSSDKSRNPQSELGGLEVGSTQPTDWDGDPVELQLQELLMTNIHTIFQNAIKQLVESGYNEDIAQKAISRLGLYYGDKDLVANIVNDAVTLLKDGKENNGIRDVVFDNLQQMVEYTMLEMVNVLREVKPSLSTGEAMWWLLICDLNISQACALGGDLLSEFSVKEIPGESSSDSTLSKSSSKSKSSEPFPSNNKEPNISNSSLFDAQSYSQGTVKFGSFPNLPDLKSSFGLDGLKPEKESFLSVSGSSEKSLSTTTSHISVSEGKLKTGRKTLTKKELAIWQKTLNTERALRNHGKSISQSGKITSFGGFISEKRMKSPSESHGLRTKGSVSNAKAKVEMKGSRHVITSTPPVVSASVDSLKEGIKNASAAANTELTVLGKKPVLKPEENTILFPKISDYYAGIPYDKSVGKYVAQDEKDEFILRIAPRVQELQNDIQNWTQWANQKVMQAARRLSKDKPELKALKLEKEEAEQFKKDKKVIEENAMKRLAEVEYALINTTGQVETSNSNIQKLEEEHSLLKQALEAAKLQAAESAVSCQEALEREQKALKDAQSWNGQKSLLLEELETHKQKVLTLQRNIDKAEKIQNQFEARWKQERLIKEKWLAQAASIKHEWEQLEAAKKLEEDMIRQNAENDVKNCVEDIKRLEKEISDLKLKSDASRIAALKRGIDGNYGLSGNWAANVNMKGNQDSNNLENIVHFQETFGTRGLRWERECVMCLSEEKSVVFIPCAHQVLCTKCNELHKEEGMKDCPSCRTPIMRRIPARFANP</sequence>
<keyword evidence="1" id="KW-0862">Zinc</keyword>
<evidence type="ECO:0000256" key="2">
    <source>
        <dbReference type="SAM" id="Coils"/>
    </source>
</evidence>
<name>A0A067JCF1_JATCU</name>
<feature type="coiled-coil region" evidence="2">
    <location>
        <begin position="682"/>
        <end position="716"/>
    </location>
</feature>
<evidence type="ECO:0000256" key="1">
    <source>
        <dbReference type="PROSITE-ProRule" id="PRU00175"/>
    </source>
</evidence>
<proteinExistence type="predicted"/>
<feature type="compositionally biased region" description="Low complexity" evidence="3">
    <location>
        <begin position="1"/>
        <end position="15"/>
    </location>
</feature>
<accession>A0A067JCF1</accession>
<dbReference type="InterPro" id="IPR001841">
    <property type="entry name" value="Znf_RING"/>
</dbReference>
<keyword evidence="6" id="KW-1185">Reference proteome</keyword>
<dbReference type="Proteomes" id="UP000027138">
    <property type="component" value="Unassembled WGS sequence"/>
</dbReference>
<feature type="compositionally biased region" description="Polar residues" evidence="3">
    <location>
        <begin position="239"/>
        <end position="253"/>
    </location>
</feature>
<dbReference type="PANTHER" id="PTHR46405:SF4">
    <property type="entry name" value="E3 UBIQUITIN-PROTEIN LIGASE RF298-RELATED"/>
    <property type="match status" value="1"/>
</dbReference>
<dbReference type="GO" id="GO:0008270">
    <property type="term" value="F:zinc ion binding"/>
    <property type="evidence" value="ECO:0007669"/>
    <property type="project" value="UniProtKB-KW"/>
</dbReference>
<feature type="compositionally biased region" description="Low complexity" evidence="3">
    <location>
        <begin position="221"/>
        <end position="234"/>
    </location>
</feature>
<feature type="region of interest" description="Disordered" evidence="3">
    <location>
        <begin position="218"/>
        <end position="253"/>
    </location>
</feature>
<reference evidence="5 6" key="1">
    <citation type="journal article" date="2014" name="PLoS ONE">
        <title>Global Analysis of Gene Expression Profiles in Physic Nut (Jatropha curcas L.) Seedlings Exposed to Salt Stress.</title>
        <authorList>
            <person name="Zhang L."/>
            <person name="Zhang C."/>
            <person name="Wu P."/>
            <person name="Chen Y."/>
            <person name="Li M."/>
            <person name="Jiang H."/>
            <person name="Wu G."/>
        </authorList>
    </citation>
    <scope>NUCLEOTIDE SEQUENCE [LARGE SCALE GENOMIC DNA]</scope>
    <source>
        <strain evidence="6">cv. GZQX0401</strain>
        <tissue evidence="5">Young leaves</tissue>
    </source>
</reference>
<dbReference type="PROSITE" id="PS50089">
    <property type="entry name" value="ZF_RING_2"/>
    <property type="match status" value="1"/>
</dbReference>